<sequence length="85" mass="10037">WRASQNLGKVRTERVKKVARELLKRYPDKFTADFDENKRIVETLTKGSSIKLRNRIAGYISRLVSIRNYPKEEEKEGIEENNDQL</sequence>
<organism evidence="4">
    <name type="scientific">marine sediment metagenome</name>
    <dbReference type="NCBI Taxonomy" id="412755"/>
    <lineage>
        <taxon>unclassified sequences</taxon>
        <taxon>metagenomes</taxon>
        <taxon>ecological metagenomes</taxon>
    </lineage>
</organism>
<gene>
    <name evidence="4" type="ORF">S01H4_58412</name>
</gene>
<dbReference type="PANTHER" id="PTHR10732">
    <property type="entry name" value="40S RIBOSOMAL PROTEIN S17"/>
    <property type="match status" value="1"/>
</dbReference>
<dbReference type="GO" id="GO:0006412">
    <property type="term" value="P:translation"/>
    <property type="evidence" value="ECO:0007669"/>
    <property type="project" value="InterPro"/>
</dbReference>
<dbReference type="SUPFAM" id="SSF116820">
    <property type="entry name" value="Rps17e-like"/>
    <property type="match status" value="1"/>
</dbReference>
<dbReference type="AlphaFoldDB" id="X1D1I7"/>
<dbReference type="Gene3D" id="1.10.60.20">
    <property type="entry name" value="Ribosomal protein S17e-like"/>
    <property type="match status" value="1"/>
</dbReference>
<dbReference type="Pfam" id="PF00833">
    <property type="entry name" value="Ribosomal_S17e"/>
    <property type="match status" value="1"/>
</dbReference>
<name>X1D1I7_9ZZZZ</name>
<dbReference type="InterPro" id="IPR001210">
    <property type="entry name" value="Ribosomal_eS17"/>
</dbReference>
<comment type="caution">
    <text evidence="4">The sequence shown here is derived from an EMBL/GenBank/DDBJ whole genome shotgun (WGS) entry which is preliminary data.</text>
</comment>
<keyword evidence="2" id="KW-0689">Ribosomal protein</keyword>
<dbReference type="InterPro" id="IPR036401">
    <property type="entry name" value="Ribosomal_eS17_sf"/>
</dbReference>
<evidence type="ECO:0000256" key="1">
    <source>
        <dbReference type="ARBA" id="ARBA00010444"/>
    </source>
</evidence>
<reference evidence="4" key="1">
    <citation type="journal article" date="2014" name="Front. Microbiol.">
        <title>High frequency of phylogenetically diverse reductive dehalogenase-homologous genes in deep subseafloor sedimentary metagenomes.</title>
        <authorList>
            <person name="Kawai M."/>
            <person name="Futagami T."/>
            <person name="Toyoda A."/>
            <person name="Takaki Y."/>
            <person name="Nishi S."/>
            <person name="Hori S."/>
            <person name="Arai W."/>
            <person name="Tsubouchi T."/>
            <person name="Morono Y."/>
            <person name="Uchiyama I."/>
            <person name="Ito T."/>
            <person name="Fujiyama A."/>
            <person name="Inagaki F."/>
            <person name="Takami H."/>
        </authorList>
    </citation>
    <scope>NUCLEOTIDE SEQUENCE</scope>
    <source>
        <strain evidence="4">Expedition CK06-06</strain>
    </source>
</reference>
<feature type="non-terminal residue" evidence="4">
    <location>
        <position position="1"/>
    </location>
</feature>
<dbReference type="EMBL" id="BART01034116">
    <property type="protein sequence ID" value="GAH14681.1"/>
    <property type="molecule type" value="Genomic_DNA"/>
</dbReference>
<evidence type="ECO:0000313" key="4">
    <source>
        <dbReference type="EMBL" id="GAH14681.1"/>
    </source>
</evidence>
<protein>
    <recommendedName>
        <fullName evidence="5">30S ribosomal protein S17e</fullName>
    </recommendedName>
</protein>
<dbReference type="HAMAP" id="MF_00511">
    <property type="entry name" value="Ribosomal_eS17"/>
    <property type="match status" value="1"/>
</dbReference>
<dbReference type="NCBIfam" id="NF002242">
    <property type="entry name" value="PRK01151.1"/>
    <property type="match status" value="1"/>
</dbReference>
<dbReference type="GO" id="GO:1990904">
    <property type="term" value="C:ribonucleoprotein complex"/>
    <property type="evidence" value="ECO:0007669"/>
    <property type="project" value="UniProtKB-KW"/>
</dbReference>
<dbReference type="PANTHER" id="PTHR10732:SF0">
    <property type="entry name" value="40S RIBOSOMAL PROTEIN S17"/>
    <property type="match status" value="1"/>
</dbReference>
<evidence type="ECO:0000256" key="3">
    <source>
        <dbReference type="ARBA" id="ARBA00023274"/>
    </source>
</evidence>
<proteinExistence type="inferred from homology"/>
<evidence type="ECO:0008006" key="5">
    <source>
        <dbReference type="Google" id="ProtNLM"/>
    </source>
</evidence>
<dbReference type="GO" id="GO:0003735">
    <property type="term" value="F:structural constituent of ribosome"/>
    <property type="evidence" value="ECO:0007669"/>
    <property type="project" value="InterPro"/>
</dbReference>
<keyword evidence="3" id="KW-0687">Ribonucleoprotein</keyword>
<comment type="similarity">
    <text evidence="1">Belongs to the eukaryotic ribosomal protein eS17 family.</text>
</comment>
<accession>X1D1I7</accession>
<evidence type="ECO:0000256" key="2">
    <source>
        <dbReference type="ARBA" id="ARBA00022980"/>
    </source>
</evidence>
<dbReference type="GO" id="GO:0005840">
    <property type="term" value="C:ribosome"/>
    <property type="evidence" value="ECO:0007669"/>
    <property type="project" value="UniProtKB-KW"/>
</dbReference>